<dbReference type="SUPFAM" id="SSF75620">
    <property type="entry name" value="Release factor"/>
    <property type="match status" value="1"/>
</dbReference>
<organism evidence="3 4">
    <name type="scientific">Vulcanibacillus modesticaldus</name>
    <dbReference type="NCBI Taxonomy" id="337097"/>
    <lineage>
        <taxon>Bacteria</taxon>
        <taxon>Bacillati</taxon>
        <taxon>Bacillota</taxon>
        <taxon>Bacilli</taxon>
        <taxon>Bacillales</taxon>
        <taxon>Bacillaceae</taxon>
        <taxon>Vulcanibacillus</taxon>
    </lineage>
</organism>
<dbReference type="Proteomes" id="UP000243739">
    <property type="component" value="Unassembled WGS sequence"/>
</dbReference>
<dbReference type="InterPro" id="IPR043756">
    <property type="entry name" value="DUF5702"/>
</dbReference>
<feature type="transmembrane region" description="Helical" evidence="2">
    <location>
        <begin position="12"/>
        <end position="33"/>
    </location>
</feature>
<name>A0A1D2YTP2_9BACI</name>
<dbReference type="STRING" id="337097.BHF71_02500"/>
<evidence type="ECO:0000256" key="1">
    <source>
        <dbReference type="SAM" id="Coils"/>
    </source>
</evidence>
<keyword evidence="4" id="KW-1185">Reference proteome</keyword>
<keyword evidence="2" id="KW-0812">Transmembrane</keyword>
<evidence type="ECO:0000313" key="3">
    <source>
        <dbReference type="EMBL" id="OEF99072.1"/>
    </source>
</evidence>
<keyword evidence="2" id="KW-1133">Transmembrane helix</keyword>
<keyword evidence="1" id="KW-0175">Coiled coil</keyword>
<evidence type="ECO:0000313" key="4">
    <source>
        <dbReference type="Proteomes" id="UP000243739"/>
    </source>
</evidence>
<accession>A0A1D2YTP2</accession>
<dbReference type="EMBL" id="MIJF01000035">
    <property type="protein sequence ID" value="OEF99072.1"/>
    <property type="molecule type" value="Genomic_DNA"/>
</dbReference>
<dbReference type="AlphaFoldDB" id="A0A1D2YTP2"/>
<protein>
    <submittedName>
        <fullName evidence="3">Uncharacterized protein</fullName>
    </submittedName>
</protein>
<feature type="coiled-coil region" evidence="1">
    <location>
        <begin position="216"/>
        <end position="250"/>
    </location>
</feature>
<dbReference type="Pfam" id="PF18960">
    <property type="entry name" value="DUF5702"/>
    <property type="match status" value="1"/>
</dbReference>
<gene>
    <name evidence="3" type="ORF">BHF71_02500</name>
</gene>
<evidence type="ECO:0000256" key="2">
    <source>
        <dbReference type="SAM" id="Phobius"/>
    </source>
</evidence>
<sequence length="750" mass="87014">MNSKHLFQSERGSVSIFLIMVVTVIFIFNAVLIDYARILAAKNQSERTVQAAVRSVLSSYDSDLYNTYGLFGFSGDEKDIFTYVVEKNLQTSPGYFNLIETKIVKDSISVELDHQLGYHEVFEQQIMEEMKYKAPVDFTLELLSYFKGLSLVMKEASKTTVVLKNIKDQYELRQVLLEETIQYQMKSADLVKSQSISSLEDLDYIVDNYKEYVKDYIEYMNLSVEKEENLEQLKKKIKLYQNKATETIQNIYDDYHSILEKHNEYLFDAVERLDNASKANKQIKSVISDNNLNQDKNQYDKVNDEKNNLTEINKTINELKKVTDDLERTTDLVITDEFFENLKGDITEQKRKYAKMVENIENLQMMVSQAIYLENNNQLSEAIINQTIKQMKGIIGQISSLNREYRKEFVKYSQSGNKIFETKQEIADMLQLDKNQIEQQEKTATKKLQTINDLFKAMETIKSIDDDFNRVEEFYSQYLDFNSTKDYSIDNNLDLDPVEVSKDAMEEMDQLFLNLADFIDKITNELYINEFAYSKFNHFNPSNIKDLLTIPNKKDINLQYDQLKIDELSDLLGFNQQELEYIVYGSHTVGGNISKAFRDIFLIRLAINTMEGFTDSKVRSLSHPLAILMGAISYGISRSISDIVNMINGEEVFLANKLLKVQFGYDDYLRLLLLIHSNKMNKLSRIQAVIQYKTNKDLRYIATYVRGTTTTSIELWFLTGVMSALNYIGVIDGRIRGKDYIITKTAAMSY</sequence>
<reference evidence="3 4" key="1">
    <citation type="submission" date="2016-09" db="EMBL/GenBank/DDBJ databases">
        <title>Draft genome sequence for the type strain of Vulcanibacillus modesticaldus BR, a strictly anaerobic, moderately thermophilic, and nitrate-reducing bacterium from deep sea-hydrothermal vents of the Mid-Atlantic Ridge.</title>
        <authorList>
            <person name="Abin C.A."/>
            <person name="Hollibaugh J.T."/>
        </authorList>
    </citation>
    <scope>NUCLEOTIDE SEQUENCE [LARGE SCALE GENOMIC DNA]</scope>
    <source>
        <strain evidence="3 4">BR</strain>
    </source>
</reference>
<dbReference type="OrthoDB" id="2385264at2"/>
<keyword evidence="2" id="KW-0472">Membrane</keyword>
<dbReference type="RefSeq" id="WP_069657049.1">
    <property type="nucleotide sequence ID" value="NZ_MIJF01000035.1"/>
</dbReference>
<comment type="caution">
    <text evidence="3">The sequence shown here is derived from an EMBL/GenBank/DDBJ whole genome shotgun (WGS) entry which is preliminary data.</text>
</comment>
<dbReference type="InterPro" id="IPR045853">
    <property type="entry name" value="Pep_chain_release_fac_I_sf"/>
</dbReference>
<feature type="coiled-coil region" evidence="1">
    <location>
        <begin position="292"/>
        <end position="366"/>
    </location>
</feature>
<proteinExistence type="predicted"/>